<keyword evidence="1" id="KW-0812">Transmembrane</keyword>
<dbReference type="SUPFAM" id="SSF103473">
    <property type="entry name" value="MFS general substrate transporter"/>
    <property type="match status" value="1"/>
</dbReference>
<name>A0A086IZB3_NEMA1</name>
<feature type="transmembrane region" description="Helical" evidence="1">
    <location>
        <begin position="327"/>
        <end position="348"/>
    </location>
</feature>
<feature type="transmembrane region" description="Helical" evidence="1">
    <location>
        <begin position="155"/>
        <end position="173"/>
    </location>
</feature>
<dbReference type="EMBL" id="AKIJ01000005">
    <property type="protein sequence ID" value="KFG25231.1"/>
    <property type="molecule type" value="Genomic_DNA"/>
</dbReference>
<dbReference type="RefSeq" id="XP_052903786.1">
    <property type="nucleotide sequence ID" value="XM_053049615.1"/>
</dbReference>
<dbReference type="GeneID" id="77676973"/>
<feature type="transmembrane region" description="Helical" evidence="1">
    <location>
        <begin position="235"/>
        <end position="257"/>
    </location>
</feature>
<dbReference type="Proteomes" id="UP000054524">
    <property type="component" value="Unassembled WGS sequence"/>
</dbReference>
<keyword evidence="1" id="KW-1133">Transmembrane helix</keyword>
<feature type="transmembrane region" description="Helical" evidence="1">
    <location>
        <begin position="61"/>
        <end position="86"/>
    </location>
</feature>
<sequence>MSKNRLIHTALSVLGPVSLPILFGMSLTSLNTLSEITLYNPIKPDITRIDPVLTRLDAMPYWRLVASSMFIGTFLFSLSISLLGIFKIIPNPYFKYIFTISAFLISISNVFCGFLKSNILLFVVRLFLGVGTGIACALGPVYYISLLGITAGAKIATLQGLFVNLGIFLEGTISKNLDPSNKIVIFYIIGAISGISVITNFLFTKNLKRNSNEIEIIRATRSGFPSHYSKDKHKIFFILSCLFMQIAQQMTGINPILSNRSKFFSDQNILNSWAEDFFNFAGMIGTAIFCIIIFLKIHVFRYLMPISGAGSFLALILMATVSSPIAVAWYGGVFLVFFSMGLASLPWILPSMILQEERNISIAAGLGSLANAAFSSLALIGFDLVYPILKNNVFLIFSIFCPMVGIPGYFFIKYSDKMKQKGVTPAAKSMIAAETAV</sequence>
<feature type="transmembrane region" description="Helical" evidence="1">
    <location>
        <begin position="122"/>
        <end position="143"/>
    </location>
</feature>
<feature type="transmembrane region" description="Helical" evidence="1">
    <location>
        <begin position="185"/>
        <end position="203"/>
    </location>
</feature>
<proteinExistence type="predicted"/>
<organism evidence="2 3">
    <name type="scientific">Nematocida ausubeli (strain ATCC PRA-371 / ERTm2)</name>
    <name type="common">Nematode killer fungus</name>
    <dbReference type="NCBI Taxonomy" id="1913371"/>
    <lineage>
        <taxon>Eukaryota</taxon>
        <taxon>Fungi</taxon>
        <taxon>Fungi incertae sedis</taxon>
        <taxon>Microsporidia</taxon>
        <taxon>Nematocida</taxon>
    </lineage>
</organism>
<accession>A0A086IZB3</accession>
<dbReference type="AlphaFoldDB" id="A0A086IZB3"/>
<feature type="transmembrane region" description="Helical" evidence="1">
    <location>
        <begin position="7"/>
        <end position="27"/>
    </location>
</feature>
<dbReference type="InterPro" id="IPR003663">
    <property type="entry name" value="Sugar/inositol_transpt"/>
</dbReference>
<evidence type="ECO:0008006" key="4">
    <source>
        <dbReference type="Google" id="ProtNLM"/>
    </source>
</evidence>
<dbReference type="InterPro" id="IPR036259">
    <property type="entry name" value="MFS_trans_sf"/>
</dbReference>
<dbReference type="PRINTS" id="PR00171">
    <property type="entry name" value="SUGRTRNSPORT"/>
</dbReference>
<dbReference type="HOGENOM" id="CLU_671014_0_0_1"/>
<evidence type="ECO:0000256" key="1">
    <source>
        <dbReference type="SAM" id="Phobius"/>
    </source>
</evidence>
<gene>
    <name evidence="2" type="ORF">NESG_02000</name>
</gene>
<evidence type="ECO:0000313" key="3">
    <source>
        <dbReference type="Proteomes" id="UP000054524"/>
    </source>
</evidence>
<dbReference type="GO" id="GO:0016020">
    <property type="term" value="C:membrane"/>
    <property type="evidence" value="ECO:0007669"/>
    <property type="project" value="InterPro"/>
</dbReference>
<evidence type="ECO:0000313" key="2">
    <source>
        <dbReference type="EMBL" id="KFG25231.1"/>
    </source>
</evidence>
<dbReference type="Gene3D" id="1.20.1250.20">
    <property type="entry name" value="MFS general substrate transporter like domains"/>
    <property type="match status" value="2"/>
</dbReference>
<feature type="transmembrane region" description="Helical" evidence="1">
    <location>
        <begin position="93"/>
        <end position="116"/>
    </location>
</feature>
<dbReference type="GO" id="GO:0022857">
    <property type="term" value="F:transmembrane transporter activity"/>
    <property type="evidence" value="ECO:0007669"/>
    <property type="project" value="InterPro"/>
</dbReference>
<feature type="transmembrane region" description="Helical" evidence="1">
    <location>
        <begin position="302"/>
        <end position="321"/>
    </location>
</feature>
<comment type="caution">
    <text evidence="2">The sequence shown here is derived from an EMBL/GenBank/DDBJ whole genome shotgun (WGS) entry which is preliminary data.</text>
</comment>
<protein>
    <recommendedName>
        <fullName evidence="4">Major facilitator superfamily (MFS) profile domain-containing protein</fullName>
    </recommendedName>
</protein>
<feature type="transmembrane region" description="Helical" evidence="1">
    <location>
        <begin position="277"/>
        <end position="295"/>
    </location>
</feature>
<feature type="transmembrane region" description="Helical" evidence="1">
    <location>
        <begin position="394"/>
        <end position="412"/>
    </location>
</feature>
<feature type="transmembrane region" description="Helical" evidence="1">
    <location>
        <begin position="360"/>
        <end position="382"/>
    </location>
</feature>
<keyword evidence="3" id="KW-1185">Reference proteome</keyword>
<keyword evidence="1" id="KW-0472">Membrane</keyword>
<reference evidence="2 3" key="1">
    <citation type="journal article" date="2014" name="Genome Announc.">
        <title>Genome Sequence of the Microsporidian Species Nematocida sp1 Strain ERTm6 (ATCC PRA-372).</title>
        <authorList>
            <person name="Bakowski M.A."/>
            <person name="Priest M."/>
            <person name="Young S."/>
            <person name="Cuomo C.A."/>
            <person name="Troemel E.R."/>
        </authorList>
    </citation>
    <scope>NUCLEOTIDE SEQUENCE [LARGE SCALE GENOMIC DNA]</scope>
    <source>
        <strain evidence="2 3">ERTm6</strain>
    </source>
</reference>